<evidence type="ECO:0000313" key="2">
    <source>
        <dbReference type="EMBL" id="QUX20310.1"/>
    </source>
</evidence>
<feature type="region of interest" description="Disordered" evidence="1">
    <location>
        <begin position="55"/>
        <end position="95"/>
    </location>
</feature>
<proteinExistence type="predicted"/>
<dbReference type="RefSeq" id="WP_220561505.1">
    <property type="nucleotide sequence ID" value="NZ_CP074133.1"/>
</dbReference>
<protein>
    <submittedName>
        <fullName evidence="2">Uncharacterized protein</fullName>
    </submittedName>
</protein>
<reference evidence="2 3" key="1">
    <citation type="submission" date="2021-05" db="EMBL/GenBank/DDBJ databases">
        <title>Direct Submission.</title>
        <authorList>
            <person name="Li K."/>
            <person name="Gao J."/>
        </authorList>
    </citation>
    <scope>NUCLEOTIDE SEQUENCE [LARGE SCALE GENOMIC DNA]</scope>
    <source>
        <strain evidence="2 3">Mg02</strain>
    </source>
</reference>
<evidence type="ECO:0000313" key="3">
    <source>
        <dbReference type="Proteomes" id="UP000676079"/>
    </source>
</evidence>
<feature type="compositionally biased region" description="Basic and acidic residues" evidence="1">
    <location>
        <begin position="81"/>
        <end position="95"/>
    </location>
</feature>
<evidence type="ECO:0000256" key="1">
    <source>
        <dbReference type="SAM" id="MobiDB-lite"/>
    </source>
</evidence>
<sequence length="95" mass="9985">MPHVKIGYPHKGKDGSSRQPGDIVWVGPQEARDIIAGGKGKEVKLSPEEIVELQRAADKAAAEKEKATKPKAAAKPAPEAPKADTKAPARKPSDG</sequence>
<accession>A0ABX8BDI8</accession>
<dbReference type="EMBL" id="CP074133">
    <property type="protein sequence ID" value="QUX20310.1"/>
    <property type="molecule type" value="Genomic_DNA"/>
</dbReference>
<keyword evidence="3" id="KW-1185">Reference proteome</keyword>
<name>A0ABX8BDI8_9ACTN</name>
<gene>
    <name evidence="2" type="ORF">KGD84_17425</name>
</gene>
<dbReference type="Proteomes" id="UP000676079">
    <property type="component" value="Chromosome"/>
</dbReference>
<feature type="compositionally biased region" description="Basic and acidic residues" evidence="1">
    <location>
        <begin position="55"/>
        <end position="68"/>
    </location>
</feature>
<feature type="region of interest" description="Disordered" evidence="1">
    <location>
        <begin position="1"/>
        <end position="23"/>
    </location>
</feature>
<organism evidence="2 3">
    <name type="scientific">Nocardiopsis changdeensis</name>
    <dbReference type="NCBI Taxonomy" id="2831969"/>
    <lineage>
        <taxon>Bacteria</taxon>
        <taxon>Bacillati</taxon>
        <taxon>Actinomycetota</taxon>
        <taxon>Actinomycetes</taxon>
        <taxon>Streptosporangiales</taxon>
        <taxon>Nocardiopsidaceae</taxon>
        <taxon>Nocardiopsis</taxon>
    </lineage>
</organism>